<name>A0A4Q2EJE8_9ACTN</name>
<evidence type="ECO:0000313" key="2">
    <source>
        <dbReference type="Proteomes" id="UP000290624"/>
    </source>
</evidence>
<proteinExistence type="predicted"/>
<sequence length="159" mass="17504">MEPDPQEIIDLAVRVVTEAWPQGEVQRHAWFEELGMSPTRAVGSWSQWGGGILGWGDAEICWSREGDVPDAPLRGVGWYLWGGVGTSEARDALVQALTQRLGPVSRREGAGFPWFEWHVGDRIVELGGSSLDPRLQLHIVHLEAEHEGVAHAREVVAAP</sequence>
<accession>A0A4Q2EJE8</accession>
<gene>
    <name evidence="1" type="ORF">C1706_01720</name>
</gene>
<evidence type="ECO:0000313" key="1">
    <source>
        <dbReference type="EMBL" id="RXW33499.1"/>
    </source>
</evidence>
<dbReference type="Proteomes" id="UP000290624">
    <property type="component" value="Unassembled WGS sequence"/>
</dbReference>
<comment type="caution">
    <text evidence="1">The sequence shown here is derived from an EMBL/GenBank/DDBJ whole genome shotgun (WGS) entry which is preliminary data.</text>
</comment>
<keyword evidence="2" id="KW-1185">Reference proteome</keyword>
<dbReference type="EMBL" id="PPCV01000001">
    <property type="protein sequence ID" value="RXW33499.1"/>
    <property type="molecule type" value="Genomic_DNA"/>
</dbReference>
<organism evidence="1 2">
    <name type="scientific">Propioniciclava flava</name>
    <dbReference type="NCBI Taxonomy" id="2072026"/>
    <lineage>
        <taxon>Bacteria</taxon>
        <taxon>Bacillati</taxon>
        <taxon>Actinomycetota</taxon>
        <taxon>Actinomycetes</taxon>
        <taxon>Propionibacteriales</taxon>
        <taxon>Propionibacteriaceae</taxon>
        <taxon>Propioniciclava</taxon>
    </lineage>
</organism>
<dbReference type="AlphaFoldDB" id="A0A4Q2EJE8"/>
<reference evidence="1 2" key="1">
    <citation type="submission" date="2018-01" db="EMBL/GenBank/DDBJ databases">
        <title>Lactibacter flavus gen. nov., sp. nov., a novel bacterium of the family Propionibacteriaceae isolated from raw milk and dairy products.</title>
        <authorList>
            <person name="Wenning M."/>
            <person name="Breitenwieser F."/>
            <person name="Huptas C."/>
            <person name="von Neubeck M."/>
            <person name="Busse H.-J."/>
            <person name="Scherer S."/>
        </authorList>
    </citation>
    <scope>NUCLEOTIDE SEQUENCE [LARGE SCALE GENOMIC DNA]</scope>
    <source>
        <strain evidence="1 2">VG341</strain>
    </source>
</reference>
<protein>
    <submittedName>
        <fullName evidence="1">Uncharacterized protein</fullName>
    </submittedName>
</protein>